<dbReference type="EMBL" id="AAWS01000065">
    <property type="protein sequence ID" value="EAY24592.1"/>
    <property type="molecule type" value="Genomic_DNA"/>
</dbReference>
<gene>
    <name evidence="1" type="ORF">M23134_07703</name>
</gene>
<proteinExistence type="predicted"/>
<keyword evidence="2" id="KW-1185">Reference proteome</keyword>
<sequence>MKMADSHSYLTFLRGSQGAKVTKEYVSNLVPNALEPT</sequence>
<evidence type="ECO:0000313" key="2">
    <source>
        <dbReference type="Proteomes" id="UP000004095"/>
    </source>
</evidence>
<dbReference type="Proteomes" id="UP000004095">
    <property type="component" value="Unassembled WGS sequence"/>
</dbReference>
<organism evidence="1 2">
    <name type="scientific">Microscilla marina ATCC 23134</name>
    <dbReference type="NCBI Taxonomy" id="313606"/>
    <lineage>
        <taxon>Bacteria</taxon>
        <taxon>Pseudomonadati</taxon>
        <taxon>Bacteroidota</taxon>
        <taxon>Cytophagia</taxon>
        <taxon>Cytophagales</taxon>
        <taxon>Microscillaceae</taxon>
        <taxon>Microscilla</taxon>
    </lineage>
</organism>
<dbReference type="AlphaFoldDB" id="A1ZYB9"/>
<accession>A1ZYB9</accession>
<name>A1ZYB9_MICM2</name>
<evidence type="ECO:0000313" key="1">
    <source>
        <dbReference type="EMBL" id="EAY24592.1"/>
    </source>
</evidence>
<protein>
    <submittedName>
        <fullName evidence="1">Uncharacterized protein</fullName>
    </submittedName>
</protein>
<reference evidence="1 2" key="1">
    <citation type="submission" date="2007-01" db="EMBL/GenBank/DDBJ databases">
        <authorList>
            <person name="Haygood M."/>
            <person name="Podell S."/>
            <person name="Anderson C."/>
            <person name="Hopkinson B."/>
            <person name="Roe K."/>
            <person name="Barbeau K."/>
            <person name="Gaasterland T."/>
            <person name="Ferriera S."/>
            <person name="Johnson J."/>
            <person name="Kravitz S."/>
            <person name="Beeson K."/>
            <person name="Sutton G."/>
            <person name="Rogers Y.-H."/>
            <person name="Friedman R."/>
            <person name="Frazier M."/>
            <person name="Venter J.C."/>
        </authorList>
    </citation>
    <scope>NUCLEOTIDE SEQUENCE [LARGE SCALE GENOMIC DNA]</scope>
    <source>
        <strain evidence="1 2">ATCC 23134</strain>
    </source>
</reference>
<comment type="caution">
    <text evidence="1">The sequence shown here is derived from an EMBL/GenBank/DDBJ whole genome shotgun (WGS) entry which is preliminary data.</text>
</comment>